<dbReference type="AlphaFoldDB" id="A0A0X8JLJ6"/>
<reference evidence="4" key="1">
    <citation type="submission" date="2016-02" db="EMBL/GenBank/DDBJ databases">
        <authorList>
            <person name="Holder M.E."/>
            <person name="Ajami N.J."/>
            <person name="Petrosino J.F."/>
        </authorList>
    </citation>
    <scope>NUCLEOTIDE SEQUENCE [LARGE SCALE GENOMIC DNA]</scope>
    <source>
        <strain evidence="4">CCUG 45958</strain>
    </source>
</reference>
<dbReference type="Proteomes" id="UP000069241">
    <property type="component" value="Chromosome"/>
</dbReference>
<dbReference type="Pfam" id="PF13443">
    <property type="entry name" value="HTH_26"/>
    <property type="match status" value="1"/>
</dbReference>
<dbReference type="GO" id="GO:0005829">
    <property type="term" value="C:cytosol"/>
    <property type="evidence" value="ECO:0007669"/>
    <property type="project" value="TreeGrafter"/>
</dbReference>
<organism evidence="3 4">
    <name type="scientific">Desulfovibrio fairfieldensis</name>
    <dbReference type="NCBI Taxonomy" id="44742"/>
    <lineage>
        <taxon>Bacteria</taxon>
        <taxon>Pseudomonadati</taxon>
        <taxon>Thermodesulfobacteriota</taxon>
        <taxon>Desulfovibrionia</taxon>
        <taxon>Desulfovibrionales</taxon>
        <taxon>Desulfovibrionaceae</taxon>
        <taxon>Desulfovibrio</taxon>
    </lineage>
</organism>
<dbReference type="EMBL" id="CP014229">
    <property type="protein sequence ID" value="AMD91019.1"/>
    <property type="molecule type" value="Genomic_DNA"/>
</dbReference>
<evidence type="ECO:0000313" key="3">
    <source>
        <dbReference type="EMBL" id="AMD91019.1"/>
    </source>
</evidence>
<gene>
    <name evidence="3" type="ORF">AXF13_13295</name>
</gene>
<keyword evidence="1" id="KW-0238">DNA-binding</keyword>
<dbReference type="CDD" id="cd00093">
    <property type="entry name" value="HTH_XRE"/>
    <property type="match status" value="2"/>
</dbReference>
<sequence length="166" mass="18272">MISSNVKRLMAAKGLTNQTLAARARISADTVARTKSERIRECSLDTLISIAQALGVQTKDLYCESLEIQAGSERGAEPSLLAIELGILIKKKRLSIPKVTQKKLALQSDLEQAYLSKIERGLLQPSLDELIRLAQRINTTASHLLKQVEAAESQKHVSHASKNKFL</sequence>
<evidence type="ECO:0000259" key="2">
    <source>
        <dbReference type="PROSITE" id="PS50943"/>
    </source>
</evidence>
<dbReference type="KEGG" id="dfi:AXF13_13295"/>
<dbReference type="Pfam" id="PF01381">
    <property type="entry name" value="HTH_3"/>
    <property type="match status" value="1"/>
</dbReference>
<evidence type="ECO:0000256" key="1">
    <source>
        <dbReference type="ARBA" id="ARBA00023125"/>
    </source>
</evidence>
<name>A0A0X8JLJ6_9BACT</name>
<dbReference type="SUPFAM" id="SSF47413">
    <property type="entry name" value="lambda repressor-like DNA-binding domains"/>
    <property type="match status" value="2"/>
</dbReference>
<keyword evidence="4" id="KW-1185">Reference proteome</keyword>
<protein>
    <recommendedName>
        <fullName evidence="2">HTH cro/C1-type domain-containing protein</fullName>
    </recommendedName>
</protein>
<evidence type="ECO:0000313" key="4">
    <source>
        <dbReference type="Proteomes" id="UP000069241"/>
    </source>
</evidence>
<dbReference type="Gene3D" id="1.10.260.40">
    <property type="entry name" value="lambda repressor-like DNA-binding domains"/>
    <property type="match status" value="2"/>
</dbReference>
<dbReference type="PROSITE" id="PS50943">
    <property type="entry name" value="HTH_CROC1"/>
    <property type="match status" value="2"/>
</dbReference>
<dbReference type="SMART" id="SM00530">
    <property type="entry name" value="HTH_XRE"/>
    <property type="match status" value="2"/>
</dbReference>
<dbReference type="PANTHER" id="PTHR46797">
    <property type="entry name" value="HTH-TYPE TRANSCRIPTIONAL REGULATOR"/>
    <property type="match status" value="1"/>
</dbReference>
<dbReference type="PANTHER" id="PTHR46797:SF1">
    <property type="entry name" value="METHYLPHOSPHONATE SYNTHASE"/>
    <property type="match status" value="1"/>
</dbReference>
<proteinExistence type="predicted"/>
<dbReference type="GO" id="GO:0003677">
    <property type="term" value="F:DNA binding"/>
    <property type="evidence" value="ECO:0007669"/>
    <property type="project" value="UniProtKB-KW"/>
</dbReference>
<dbReference type="InterPro" id="IPR050807">
    <property type="entry name" value="TransReg_Diox_bact_type"/>
</dbReference>
<dbReference type="InterPro" id="IPR010982">
    <property type="entry name" value="Lambda_DNA-bd_dom_sf"/>
</dbReference>
<feature type="domain" description="HTH cro/C1-type" evidence="2">
    <location>
        <begin position="6"/>
        <end position="61"/>
    </location>
</feature>
<dbReference type="InterPro" id="IPR001387">
    <property type="entry name" value="Cro/C1-type_HTH"/>
</dbReference>
<feature type="domain" description="HTH cro/C1-type" evidence="2">
    <location>
        <begin position="89"/>
        <end position="144"/>
    </location>
</feature>
<accession>A0A0X8JLJ6</accession>
<dbReference type="RefSeq" id="WP_062253957.1">
    <property type="nucleotide sequence ID" value="NZ_CP014229.1"/>
</dbReference>
<dbReference type="GO" id="GO:0003700">
    <property type="term" value="F:DNA-binding transcription factor activity"/>
    <property type="evidence" value="ECO:0007669"/>
    <property type="project" value="TreeGrafter"/>
</dbReference>